<proteinExistence type="predicted"/>
<evidence type="ECO:0000313" key="2">
    <source>
        <dbReference type="EMBL" id="GIH22793.1"/>
    </source>
</evidence>
<keyword evidence="3" id="KW-1185">Reference proteome</keyword>
<dbReference type="AlphaFoldDB" id="A0A919Q6F9"/>
<comment type="caution">
    <text evidence="2">The sequence shown here is derived from an EMBL/GenBank/DDBJ whole genome shotgun (WGS) entry which is preliminary data.</text>
</comment>
<feature type="chain" id="PRO_5036721523" description="Beta/gamma crystallin 'Greek key' domain-containing protein" evidence="1">
    <location>
        <begin position="27"/>
        <end position="133"/>
    </location>
</feature>
<accession>A0A919Q6F9</accession>
<name>A0A919Q6F9_9ACTN</name>
<reference evidence="2" key="1">
    <citation type="submission" date="2021-01" db="EMBL/GenBank/DDBJ databases">
        <title>Whole genome shotgun sequence of Acrocarpospora phusangensis NBRC 108782.</title>
        <authorList>
            <person name="Komaki H."/>
            <person name="Tamura T."/>
        </authorList>
    </citation>
    <scope>NUCLEOTIDE SEQUENCE</scope>
    <source>
        <strain evidence="2">NBRC 108782</strain>
    </source>
</reference>
<dbReference type="Proteomes" id="UP000640052">
    <property type="component" value="Unassembled WGS sequence"/>
</dbReference>
<gene>
    <name evidence="2" type="ORF">Aph01nite_11030</name>
</gene>
<dbReference type="Gene3D" id="2.60.20.10">
    <property type="entry name" value="Crystallins"/>
    <property type="match status" value="1"/>
</dbReference>
<keyword evidence="1" id="KW-0732">Signal</keyword>
<dbReference type="InterPro" id="IPR011024">
    <property type="entry name" value="G_crystallin-like"/>
</dbReference>
<evidence type="ECO:0000256" key="1">
    <source>
        <dbReference type="SAM" id="SignalP"/>
    </source>
</evidence>
<feature type="signal peptide" evidence="1">
    <location>
        <begin position="1"/>
        <end position="26"/>
    </location>
</feature>
<dbReference type="EMBL" id="BOOA01000006">
    <property type="protein sequence ID" value="GIH22793.1"/>
    <property type="molecule type" value="Genomic_DNA"/>
</dbReference>
<sequence>MRSIKALSCAVLAAALGLGPASPAQATTRAYAADSLKLYDDAFYEGYWRLFPHTNHYFDYEDNDEASSVENNTPSAWVLFDDVGFKDRRFCIRPGEKVVHLGAPAYKFNDKVSSVLRLGSPSCGDYPTFFSGD</sequence>
<evidence type="ECO:0008006" key="4">
    <source>
        <dbReference type="Google" id="ProtNLM"/>
    </source>
</evidence>
<organism evidence="2 3">
    <name type="scientific">Acrocarpospora phusangensis</name>
    <dbReference type="NCBI Taxonomy" id="1070424"/>
    <lineage>
        <taxon>Bacteria</taxon>
        <taxon>Bacillati</taxon>
        <taxon>Actinomycetota</taxon>
        <taxon>Actinomycetes</taxon>
        <taxon>Streptosporangiales</taxon>
        <taxon>Streptosporangiaceae</taxon>
        <taxon>Acrocarpospora</taxon>
    </lineage>
</organism>
<protein>
    <recommendedName>
        <fullName evidence="4">Beta/gamma crystallin 'Greek key' domain-containing protein</fullName>
    </recommendedName>
</protein>
<dbReference type="RefSeq" id="WP_204039626.1">
    <property type="nucleotide sequence ID" value="NZ_BOOA01000006.1"/>
</dbReference>
<dbReference type="SUPFAM" id="SSF49695">
    <property type="entry name" value="gamma-Crystallin-like"/>
    <property type="match status" value="1"/>
</dbReference>
<evidence type="ECO:0000313" key="3">
    <source>
        <dbReference type="Proteomes" id="UP000640052"/>
    </source>
</evidence>